<proteinExistence type="predicted"/>
<dbReference type="eggNOG" id="ENOG502Z7P5">
    <property type="taxonomic scope" value="Bacteria"/>
</dbReference>
<dbReference type="Proteomes" id="UP000007844">
    <property type="component" value="Chromosome"/>
</dbReference>
<keyword evidence="3" id="KW-1185">Reference proteome</keyword>
<reference evidence="2 3" key="1">
    <citation type="journal article" date="2011" name="J. Bacteriol.">
        <title>Genome sequence of the mercury-methylating and pleomorphic Desulfovibrio africanus Strain Walvis Bay.</title>
        <authorList>
            <person name="Brown S.D."/>
            <person name="Wall J.D."/>
            <person name="Kucken A.M."/>
            <person name="Gilmour C.C."/>
            <person name="Podar M."/>
            <person name="Brandt C.C."/>
            <person name="Teshima H."/>
            <person name="Detter J.C."/>
            <person name="Han C.S."/>
            <person name="Land M.L."/>
            <person name="Lucas S."/>
            <person name="Han J."/>
            <person name="Pennacchio L."/>
            <person name="Nolan M."/>
            <person name="Pitluck S."/>
            <person name="Woyke T."/>
            <person name="Goodwin L."/>
            <person name="Palumbo A.V."/>
            <person name="Elias D.A."/>
        </authorList>
    </citation>
    <scope>NUCLEOTIDE SEQUENCE [LARGE SCALE GENOMIC DNA]</scope>
    <source>
        <strain evidence="2 3">Walvis Bay</strain>
    </source>
</reference>
<feature type="transmembrane region" description="Helical" evidence="1">
    <location>
        <begin position="283"/>
        <end position="303"/>
    </location>
</feature>
<dbReference type="AlphaFoldDB" id="F3YXY6"/>
<dbReference type="HOGENOM" id="CLU_041282_0_0_7"/>
<organism evidence="2 3">
    <name type="scientific">Desulfocurvibacter africanus subsp. africanus str. Walvis Bay</name>
    <dbReference type="NCBI Taxonomy" id="690850"/>
    <lineage>
        <taxon>Bacteria</taxon>
        <taxon>Pseudomonadati</taxon>
        <taxon>Thermodesulfobacteriota</taxon>
        <taxon>Desulfovibrionia</taxon>
        <taxon>Desulfovibrionales</taxon>
        <taxon>Desulfovibrionaceae</taxon>
        <taxon>Desulfocurvibacter</taxon>
    </lineage>
</organism>
<feature type="transmembrane region" description="Helical" evidence="1">
    <location>
        <begin position="407"/>
        <end position="426"/>
    </location>
</feature>
<keyword evidence="1" id="KW-0812">Transmembrane</keyword>
<feature type="transmembrane region" description="Helical" evidence="1">
    <location>
        <begin position="323"/>
        <end position="344"/>
    </location>
</feature>
<feature type="transmembrane region" description="Helical" evidence="1">
    <location>
        <begin position="438"/>
        <end position="457"/>
    </location>
</feature>
<dbReference type="RefSeq" id="WP_014260391.1">
    <property type="nucleotide sequence ID" value="NC_016629.1"/>
</dbReference>
<keyword evidence="1" id="KW-1133">Transmembrane helix</keyword>
<protein>
    <submittedName>
        <fullName evidence="2">Uncharacterized protein</fullName>
    </submittedName>
</protein>
<accession>F3YXY6</accession>
<sequence>MNFLQDYTAISLLVGAALLMVAMYFGRHPAQHAIISASRVAHNALRLSARAVKSTEALLRQRNRDVLLARGELEAETELEREFQRIQTILSRDLAGFPALQRKIADLVERVDVDYQSTVDVPPAPTAWVKAVETVAGLEDCAKDRMAGNVLGEIHKTLKRQQKEVLDDYRKQSARRHALLHRMAPRWRELSGYLRDVGRTVAGLPERAAMADRRMEEYEQIRRQSDKSLHKLSSSAMTQFFISLLVLLIAMGGAVINFNLIALPMSEMVGGGSYLGPFKTSNVAAMVIILVEAAMGLFLMEALRITRLFPLITMMDDRMRRRLGWIAFALLLTLAGVESALAFMRDRIAADNEALRQTLSGAEHLVRTGAYAWIPTAGQMVLGFILPFALTFVAIPLESFIHSARTVTGMILLGLVQITAWLLRVLGSLCLTLGKLTVALYDVLIFFPLWIECRLLVCKESRYVRIEPAVPASIGEGDDERDVFETCGAPSLTDSDGATKSA</sequence>
<dbReference type="EMBL" id="CP003221">
    <property type="protein sequence ID" value="EGJ50688.1"/>
    <property type="molecule type" value="Genomic_DNA"/>
</dbReference>
<evidence type="ECO:0000313" key="2">
    <source>
        <dbReference type="EMBL" id="EGJ50688.1"/>
    </source>
</evidence>
<gene>
    <name evidence="2" type="ORF">Desaf_2364</name>
</gene>
<feature type="transmembrane region" description="Helical" evidence="1">
    <location>
        <begin position="370"/>
        <end position="395"/>
    </location>
</feature>
<evidence type="ECO:0000256" key="1">
    <source>
        <dbReference type="SAM" id="Phobius"/>
    </source>
</evidence>
<name>F3YXY6_DESAF</name>
<feature type="transmembrane region" description="Helical" evidence="1">
    <location>
        <begin position="240"/>
        <end position="263"/>
    </location>
</feature>
<evidence type="ECO:0000313" key="3">
    <source>
        <dbReference type="Proteomes" id="UP000007844"/>
    </source>
</evidence>
<dbReference type="KEGG" id="daf:Desaf_2364"/>
<keyword evidence="1" id="KW-0472">Membrane</keyword>
<feature type="transmembrane region" description="Helical" evidence="1">
    <location>
        <begin position="6"/>
        <end position="26"/>
    </location>
</feature>